<feature type="domain" description="NADH:ubiquinone oxidoreductase-like 20kDa subunit" evidence="2">
    <location>
        <begin position="23"/>
        <end position="157"/>
    </location>
</feature>
<gene>
    <name evidence="3" type="ORF">CM19_12805</name>
</gene>
<dbReference type="GO" id="GO:0051536">
    <property type="term" value="F:iron-sulfur cluster binding"/>
    <property type="evidence" value="ECO:0007669"/>
    <property type="project" value="InterPro"/>
</dbReference>
<dbReference type="InterPro" id="IPR006137">
    <property type="entry name" value="NADH_UbQ_OxRdtase-like_20kDa"/>
</dbReference>
<protein>
    <submittedName>
        <fullName evidence="3">Ni,Fe-hydrogenase I small subunit</fullName>
    </submittedName>
</protein>
<sequence length="165" mass="18183">MDYCTAFKEVLKNNIVWIEAQSCSGETVMMLKEGCEGIDELFFHSSPVKFISIATEEKAGKEMLDDILSQDHYLLVVEGAIPKEDKICNFAGMTCREILEKLSKKAISIVAVGSCAVNGGVIRELGDLGVKEFVNDKKIYEVPGCPASDKMMIAMLYSALKESEK</sequence>
<dbReference type="PANTHER" id="PTHR30013">
    <property type="entry name" value="NIFE / NIFESE HYDROGENASE SMALL SUBUNIT FAMILY MEMBER"/>
    <property type="match status" value="1"/>
</dbReference>
<dbReference type="GO" id="GO:0016020">
    <property type="term" value="C:membrane"/>
    <property type="evidence" value="ECO:0007669"/>
    <property type="project" value="TreeGrafter"/>
</dbReference>
<dbReference type="SUPFAM" id="SSF56770">
    <property type="entry name" value="HydA/Nqo6-like"/>
    <property type="match status" value="1"/>
</dbReference>
<dbReference type="STRING" id="1160895.CM19_12805"/>
<accession>A0A031LJD4</accession>
<keyword evidence="4" id="KW-1185">Reference proteome</keyword>
<evidence type="ECO:0000313" key="4">
    <source>
        <dbReference type="Proteomes" id="UP000024332"/>
    </source>
</evidence>
<dbReference type="Proteomes" id="UP000024332">
    <property type="component" value="Unassembled WGS sequence"/>
</dbReference>
<dbReference type="AlphaFoldDB" id="A0A031LJD4"/>
<organism evidence="3 4">
    <name type="scientific">Candidatus Acidianus copahuensis</name>
    <dbReference type="NCBI Taxonomy" id="1160895"/>
    <lineage>
        <taxon>Archaea</taxon>
        <taxon>Thermoproteota</taxon>
        <taxon>Thermoprotei</taxon>
        <taxon>Sulfolobales</taxon>
        <taxon>Sulfolobaceae</taxon>
        <taxon>Acidianus</taxon>
    </lineage>
</organism>
<dbReference type="GO" id="GO:0009055">
    <property type="term" value="F:electron transfer activity"/>
    <property type="evidence" value="ECO:0007669"/>
    <property type="project" value="TreeGrafter"/>
</dbReference>
<dbReference type="GO" id="GO:0044569">
    <property type="term" value="C:[Ni-Fe] hydrogenase complex"/>
    <property type="evidence" value="ECO:0007669"/>
    <property type="project" value="TreeGrafter"/>
</dbReference>
<proteinExistence type="predicted"/>
<name>A0A031LJD4_9CREN</name>
<evidence type="ECO:0000259" key="2">
    <source>
        <dbReference type="Pfam" id="PF01058"/>
    </source>
</evidence>
<dbReference type="InterPro" id="IPR037024">
    <property type="entry name" value="NiFe_Hase_small_N_sf"/>
</dbReference>
<dbReference type="EMBL" id="JFZT01000066">
    <property type="protein sequence ID" value="EZQ01605.1"/>
    <property type="molecule type" value="Genomic_DNA"/>
</dbReference>
<dbReference type="InterPro" id="IPR001821">
    <property type="entry name" value="NiFe_hydrogenase_ssu"/>
</dbReference>
<keyword evidence="1" id="KW-0560">Oxidoreductase</keyword>
<reference evidence="3 4" key="1">
    <citation type="submission" date="2014-03" db="EMBL/GenBank/DDBJ databases">
        <title>Draft genome sequence of the novel thermoacidophilic archaea Acidianus copahuensis ALE1 strain, isolated from Copahue volcanic area in Neuquen Argentina.</title>
        <authorList>
            <person name="Urbieta M.S."/>
            <person name="Rascovan N."/>
            <person name="Castro C."/>
            <person name="Revale S."/>
            <person name="Giaveno M.A."/>
            <person name="Vazquez M.P."/>
            <person name="Donati E.R."/>
        </authorList>
    </citation>
    <scope>NUCLEOTIDE SEQUENCE [LARGE SCALE GENOMIC DNA]</scope>
    <source>
        <strain evidence="3 4">ALE1</strain>
    </source>
</reference>
<dbReference type="OrthoDB" id="38261at2157"/>
<dbReference type="Gene3D" id="3.40.50.700">
    <property type="entry name" value="NADH:ubiquinone oxidoreductase-like, 20kDa subunit"/>
    <property type="match status" value="1"/>
</dbReference>
<dbReference type="GO" id="GO:0009061">
    <property type="term" value="P:anaerobic respiration"/>
    <property type="evidence" value="ECO:0007669"/>
    <property type="project" value="TreeGrafter"/>
</dbReference>
<dbReference type="GO" id="GO:0008901">
    <property type="term" value="F:ferredoxin hydrogenase activity"/>
    <property type="evidence" value="ECO:0007669"/>
    <property type="project" value="InterPro"/>
</dbReference>
<dbReference type="RefSeq" id="WP_048100720.1">
    <property type="nucleotide sequence ID" value="NZ_JFZT01000066.1"/>
</dbReference>
<dbReference type="Pfam" id="PF01058">
    <property type="entry name" value="Oxidored_q6"/>
    <property type="match status" value="1"/>
</dbReference>
<comment type="caution">
    <text evidence="3">The sequence shown here is derived from an EMBL/GenBank/DDBJ whole genome shotgun (WGS) entry which is preliminary data.</text>
</comment>
<dbReference type="GO" id="GO:0009375">
    <property type="term" value="C:ferredoxin hydrogenase complex"/>
    <property type="evidence" value="ECO:0007669"/>
    <property type="project" value="InterPro"/>
</dbReference>
<evidence type="ECO:0000313" key="3">
    <source>
        <dbReference type="EMBL" id="EZQ01605.1"/>
    </source>
</evidence>
<dbReference type="PANTHER" id="PTHR30013:SF7">
    <property type="entry name" value="HYDROGENASE-2 SMALL CHAIN"/>
    <property type="match status" value="1"/>
</dbReference>
<evidence type="ECO:0000256" key="1">
    <source>
        <dbReference type="ARBA" id="ARBA00023002"/>
    </source>
</evidence>